<dbReference type="Gene3D" id="3.30.70.330">
    <property type="match status" value="1"/>
</dbReference>
<dbReference type="OrthoDB" id="1099063at2759"/>
<comment type="caution">
    <text evidence="4">The sequence shown here is derived from an EMBL/GenBank/DDBJ whole genome shotgun (WGS) entry which is preliminary data.</text>
</comment>
<feature type="compositionally biased region" description="Basic residues" evidence="2">
    <location>
        <begin position="63"/>
        <end position="106"/>
    </location>
</feature>
<evidence type="ECO:0000313" key="4">
    <source>
        <dbReference type="EMBL" id="OAF68856.1"/>
    </source>
</evidence>
<dbReference type="GO" id="GO:0005737">
    <property type="term" value="C:cytoplasm"/>
    <property type="evidence" value="ECO:0007669"/>
    <property type="project" value="TreeGrafter"/>
</dbReference>
<protein>
    <recommendedName>
        <fullName evidence="3">RRM domain-containing protein</fullName>
    </recommendedName>
</protein>
<dbReference type="SUPFAM" id="SSF54928">
    <property type="entry name" value="RNA-binding domain, RBD"/>
    <property type="match status" value="1"/>
</dbReference>
<dbReference type="InterPro" id="IPR035979">
    <property type="entry name" value="RBD_domain_sf"/>
</dbReference>
<evidence type="ECO:0000256" key="2">
    <source>
        <dbReference type="SAM" id="MobiDB-lite"/>
    </source>
</evidence>
<feature type="domain" description="RRM" evidence="3">
    <location>
        <begin position="21"/>
        <end position="53"/>
    </location>
</feature>
<dbReference type="GO" id="GO:0003729">
    <property type="term" value="F:mRNA binding"/>
    <property type="evidence" value="ECO:0007669"/>
    <property type="project" value="TreeGrafter"/>
</dbReference>
<dbReference type="PANTHER" id="PTHR23003:SF51">
    <property type="entry name" value="SERINE-ARGININE PROTEIN 55"/>
    <property type="match status" value="1"/>
</dbReference>
<gene>
    <name evidence="4" type="ORF">A3Q56_03418</name>
</gene>
<reference evidence="4 5" key="1">
    <citation type="submission" date="2016-04" db="EMBL/GenBank/DDBJ databases">
        <title>The genome of Intoshia linei affirms orthonectids as highly simplified spiralians.</title>
        <authorList>
            <person name="Mikhailov K.V."/>
            <person name="Slusarev G.S."/>
            <person name="Nikitin M.A."/>
            <person name="Logacheva M.D."/>
            <person name="Penin A."/>
            <person name="Aleoshin V."/>
            <person name="Panchin Y.V."/>
        </authorList>
    </citation>
    <scope>NUCLEOTIDE SEQUENCE [LARGE SCALE GENOMIC DNA]</scope>
    <source>
        <strain evidence="4">Intl2013</strain>
        <tissue evidence="4">Whole animal</tissue>
    </source>
</reference>
<sequence length="144" mass="16923">MIVRNLSTRVSWQDLKDFMRKHREQVVVEFASHSDMKAAIKELDAYEINGRSLQLKPYEVSRSKSRSRSYSARKRSYSRSRCHSKSHSKSRSRSRSAHRSTSRRVSRNGYRNGNNLSKSPKNSFDRDDRDEKPCEKSYSKSDNE</sequence>
<feature type="compositionally biased region" description="Polar residues" evidence="2">
    <location>
        <begin position="109"/>
        <end position="122"/>
    </location>
</feature>
<evidence type="ECO:0000259" key="3">
    <source>
        <dbReference type="Pfam" id="PF00076"/>
    </source>
</evidence>
<evidence type="ECO:0000256" key="1">
    <source>
        <dbReference type="ARBA" id="ARBA00022884"/>
    </source>
</evidence>
<name>A0A177B3Q6_9BILA</name>
<proteinExistence type="predicted"/>
<feature type="compositionally biased region" description="Basic and acidic residues" evidence="2">
    <location>
        <begin position="123"/>
        <end position="144"/>
    </location>
</feature>
<evidence type="ECO:0000313" key="5">
    <source>
        <dbReference type="Proteomes" id="UP000078046"/>
    </source>
</evidence>
<dbReference type="Pfam" id="PF00076">
    <property type="entry name" value="RRM_1"/>
    <property type="match status" value="1"/>
</dbReference>
<accession>A0A177B3Q6</accession>
<dbReference type="InterPro" id="IPR000504">
    <property type="entry name" value="RRM_dom"/>
</dbReference>
<keyword evidence="5" id="KW-1185">Reference proteome</keyword>
<dbReference type="AlphaFoldDB" id="A0A177B3Q6"/>
<dbReference type="InterPro" id="IPR050374">
    <property type="entry name" value="RRT5_SRSF_SR"/>
</dbReference>
<dbReference type="Proteomes" id="UP000078046">
    <property type="component" value="Unassembled WGS sequence"/>
</dbReference>
<dbReference type="InterPro" id="IPR012677">
    <property type="entry name" value="Nucleotide-bd_a/b_plait_sf"/>
</dbReference>
<keyword evidence="1" id="KW-0694">RNA-binding</keyword>
<organism evidence="4 5">
    <name type="scientific">Intoshia linei</name>
    <dbReference type="NCBI Taxonomy" id="1819745"/>
    <lineage>
        <taxon>Eukaryota</taxon>
        <taxon>Metazoa</taxon>
        <taxon>Spiralia</taxon>
        <taxon>Lophotrochozoa</taxon>
        <taxon>Mesozoa</taxon>
        <taxon>Orthonectida</taxon>
        <taxon>Rhopaluridae</taxon>
        <taxon>Intoshia</taxon>
    </lineage>
</organism>
<feature type="region of interest" description="Disordered" evidence="2">
    <location>
        <begin position="56"/>
        <end position="144"/>
    </location>
</feature>
<dbReference type="GO" id="GO:0005634">
    <property type="term" value="C:nucleus"/>
    <property type="evidence" value="ECO:0007669"/>
    <property type="project" value="TreeGrafter"/>
</dbReference>
<dbReference type="EMBL" id="LWCA01000377">
    <property type="protein sequence ID" value="OAF68856.1"/>
    <property type="molecule type" value="Genomic_DNA"/>
</dbReference>
<dbReference type="PANTHER" id="PTHR23003">
    <property type="entry name" value="RNA RECOGNITION MOTIF RRM DOMAIN CONTAINING PROTEIN"/>
    <property type="match status" value="1"/>
</dbReference>